<sequence length="74" mass="8424">MGKEAEIRRLFWHVLEKGNIEAVAAAAYLGELDRILEGQEADNDVLDLAAERLEAQGRLTAGEWIEQQNRYRGR</sequence>
<organism evidence="1 2">
    <name type="scientific">Bacillus phage vB_BboS-125</name>
    <dbReference type="NCBI Taxonomy" id="2419618"/>
    <lineage>
        <taxon>Viruses</taxon>
        <taxon>Duplodnaviria</taxon>
        <taxon>Heunggongvirae</taxon>
        <taxon>Uroviricota</taxon>
        <taxon>Caudoviricetes</taxon>
        <taxon>Elmenteitavirus</taxon>
        <taxon>Elmenteitavirus ev125</taxon>
    </lineage>
</organism>
<reference evidence="1 2" key="1">
    <citation type="submission" date="2018-09" db="EMBL/GenBank/DDBJ databases">
        <title>Comparative Genomic Analysis of Eight Novel Haloalkaliphilic Bacteriophages from Lake Elmenteita, Kenya.</title>
        <authorList>
            <person name="Akhwale J.K."/>
        </authorList>
    </citation>
    <scope>NUCLEOTIDE SEQUENCE [LARGE SCALE GENOMIC DNA]</scope>
</reference>
<evidence type="ECO:0000313" key="1">
    <source>
        <dbReference type="EMBL" id="AYP68428.1"/>
    </source>
</evidence>
<gene>
    <name evidence="1" type="ORF">BboS125_00059</name>
</gene>
<dbReference type="Proteomes" id="UP000275028">
    <property type="component" value="Segment"/>
</dbReference>
<dbReference type="EMBL" id="MH884509">
    <property type="protein sequence ID" value="AYP68428.1"/>
    <property type="molecule type" value="Genomic_DNA"/>
</dbReference>
<accession>A0A3G3BVZ0</accession>
<name>A0A3G3BVZ0_9CAUD</name>
<keyword evidence="2" id="KW-1185">Reference proteome</keyword>
<protein>
    <submittedName>
        <fullName evidence="1">Uncharacterized protein</fullName>
    </submittedName>
</protein>
<evidence type="ECO:0000313" key="2">
    <source>
        <dbReference type="Proteomes" id="UP000275028"/>
    </source>
</evidence>
<proteinExistence type="predicted"/>